<dbReference type="InterPro" id="IPR005000">
    <property type="entry name" value="Aldolase/citrate-lyase_domain"/>
</dbReference>
<dbReference type="EMBL" id="WVQY01000005">
    <property type="protein sequence ID" value="NOD31474.1"/>
    <property type="molecule type" value="Genomic_DNA"/>
</dbReference>
<evidence type="ECO:0000256" key="2">
    <source>
        <dbReference type="ARBA" id="ARBA00005568"/>
    </source>
</evidence>
<name>A0ABX1WDU7_9RHOB</name>
<dbReference type="Pfam" id="PF03328">
    <property type="entry name" value="HpcH_HpaI"/>
    <property type="match status" value="1"/>
</dbReference>
<keyword evidence="4" id="KW-0460">Magnesium</keyword>
<keyword evidence="6" id="KW-0456">Lyase</keyword>
<evidence type="ECO:0000313" key="7">
    <source>
        <dbReference type="Proteomes" id="UP000599383"/>
    </source>
</evidence>
<accession>A0ABX1WDU7</accession>
<dbReference type="PIRSF" id="PIRSF015582">
    <property type="entry name" value="Cit_lyase_B"/>
    <property type="match status" value="1"/>
</dbReference>
<dbReference type="InterPro" id="IPR015813">
    <property type="entry name" value="Pyrv/PenolPyrv_kinase-like_dom"/>
</dbReference>
<dbReference type="Gene3D" id="3.20.20.60">
    <property type="entry name" value="Phosphoenolpyruvate-binding domains"/>
    <property type="match status" value="1"/>
</dbReference>
<gene>
    <name evidence="6" type="ORF">GS617_14440</name>
</gene>
<dbReference type="PANTHER" id="PTHR32308:SF10">
    <property type="entry name" value="CITRATE LYASE SUBUNIT BETA"/>
    <property type="match status" value="1"/>
</dbReference>
<dbReference type="SUPFAM" id="SSF51621">
    <property type="entry name" value="Phosphoenolpyruvate/pyruvate domain"/>
    <property type="match status" value="1"/>
</dbReference>
<comment type="cofactor">
    <cofactor evidence="1">
        <name>Mg(2+)</name>
        <dbReference type="ChEBI" id="CHEBI:18420"/>
    </cofactor>
</comment>
<dbReference type="GO" id="GO:0016829">
    <property type="term" value="F:lyase activity"/>
    <property type="evidence" value="ECO:0007669"/>
    <property type="project" value="UniProtKB-KW"/>
</dbReference>
<dbReference type="Proteomes" id="UP000599383">
    <property type="component" value="Unassembled WGS sequence"/>
</dbReference>
<dbReference type="RefSeq" id="WP_171363945.1">
    <property type="nucleotide sequence ID" value="NZ_WVQY01000005.1"/>
</dbReference>
<keyword evidence="7" id="KW-1185">Reference proteome</keyword>
<evidence type="ECO:0000256" key="1">
    <source>
        <dbReference type="ARBA" id="ARBA00001946"/>
    </source>
</evidence>
<reference evidence="6 7" key="1">
    <citation type="submission" date="2019-12" db="EMBL/GenBank/DDBJ databases">
        <title>Ruegeria JWLKs population differentiation of coral mucus and skeleton niches.</title>
        <authorList>
            <person name="Luo D."/>
        </authorList>
    </citation>
    <scope>NUCLEOTIDE SEQUENCE [LARGE SCALE GENOMIC DNA]</scope>
    <source>
        <strain evidence="6 7">HKCCD6238</strain>
    </source>
</reference>
<dbReference type="InterPro" id="IPR011206">
    <property type="entry name" value="Citrate_lyase_beta/mcl1/mcl2"/>
</dbReference>
<dbReference type="PANTHER" id="PTHR32308">
    <property type="entry name" value="LYASE BETA SUBUNIT, PUTATIVE (AFU_ORTHOLOGUE AFUA_4G13030)-RELATED"/>
    <property type="match status" value="1"/>
</dbReference>
<comment type="similarity">
    <text evidence="2">Belongs to the HpcH/HpaI aldolase family.</text>
</comment>
<protein>
    <submittedName>
        <fullName evidence="6">CoA ester lyase</fullName>
    </submittedName>
</protein>
<evidence type="ECO:0000256" key="4">
    <source>
        <dbReference type="ARBA" id="ARBA00022842"/>
    </source>
</evidence>
<comment type="caution">
    <text evidence="6">The sequence shown here is derived from an EMBL/GenBank/DDBJ whole genome shotgun (WGS) entry which is preliminary data.</text>
</comment>
<keyword evidence="3" id="KW-0479">Metal-binding</keyword>
<sequence>MSFRIQPPAPARPNRCQLFGPGSNTKLFPKMAASAADVINLDLEDSVAPSDKDIARANVIEALNTVDWGSKYMSVRINGLDTPYWYRDVVDVLEQAGDRLDQIMIPKVGCASDVYAVDALVTAIERAKGRTKPISFEVIIESAAGIAHVEEIAASSPRLQAMSLGAADFAASMGMQTTGIGGTQENYYMLRDGEKHWSDPWHWAQAAIVAACRTHGVLPVDGPFGDFSDDEGYIAQAKRSATLGMVGKWAIHPKQIALANQVFTPSDEAVSEAREILAAMEQAKANGEGATVYKGRLVDIASIKQAEVIVAQAELIAAGS</sequence>
<dbReference type="InterPro" id="IPR040442">
    <property type="entry name" value="Pyrv_kinase-like_dom_sf"/>
</dbReference>
<feature type="domain" description="HpcH/HpaI aldolase/citrate lyase" evidence="5">
    <location>
        <begin position="15"/>
        <end position="253"/>
    </location>
</feature>
<evidence type="ECO:0000256" key="3">
    <source>
        <dbReference type="ARBA" id="ARBA00022723"/>
    </source>
</evidence>
<organism evidence="6 7">
    <name type="scientific">Ruegeria atlantica</name>
    <dbReference type="NCBI Taxonomy" id="81569"/>
    <lineage>
        <taxon>Bacteria</taxon>
        <taxon>Pseudomonadati</taxon>
        <taxon>Pseudomonadota</taxon>
        <taxon>Alphaproteobacteria</taxon>
        <taxon>Rhodobacterales</taxon>
        <taxon>Roseobacteraceae</taxon>
        <taxon>Ruegeria</taxon>
    </lineage>
</organism>
<evidence type="ECO:0000313" key="6">
    <source>
        <dbReference type="EMBL" id="NOD31474.1"/>
    </source>
</evidence>
<proteinExistence type="inferred from homology"/>
<evidence type="ECO:0000259" key="5">
    <source>
        <dbReference type="Pfam" id="PF03328"/>
    </source>
</evidence>